<evidence type="ECO:0000313" key="10">
    <source>
        <dbReference type="Proteomes" id="UP000383932"/>
    </source>
</evidence>
<comment type="caution">
    <text evidence="9">The sequence shown here is derived from an EMBL/GenBank/DDBJ whole genome shotgun (WGS) entry which is preliminary data.</text>
</comment>
<evidence type="ECO:0000256" key="7">
    <source>
        <dbReference type="SAM" id="Phobius"/>
    </source>
</evidence>
<proteinExistence type="predicted"/>
<evidence type="ECO:0000256" key="5">
    <source>
        <dbReference type="ARBA" id="ARBA00022989"/>
    </source>
</evidence>
<dbReference type="GO" id="GO:0005315">
    <property type="term" value="F:phosphate transmembrane transporter activity"/>
    <property type="evidence" value="ECO:0007669"/>
    <property type="project" value="InterPro"/>
</dbReference>
<dbReference type="InterPro" id="IPR004738">
    <property type="entry name" value="Phos_permease"/>
</dbReference>
<protein>
    <submittedName>
        <fullName evidence="9">Inorganic phosphate transporter</fullName>
    </submittedName>
</protein>
<dbReference type="InterPro" id="IPR020846">
    <property type="entry name" value="MFS_dom"/>
</dbReference>
<feature type="transmembrane region" description="Helical" evidence="7">
    <location>
        <begin position="230"/>
        <end position="251"/>
    </location>
</feature>
<evidence type="ECO:0000256" key="4">
    <source>
        <dbReference type="ARBA" id="ARBA00022692"/>
    </source>
</evidence>
<keyword evidence="2" id="KW-0813">Transport</keyword>
<gene>
    <name evidence="9" type="ORF">CTheo_357</name>
</gene>
<dbReference type="InterPro" id="IPR036259">
    <property type="entry name" value="MFS_trans_sf"/>
</dbReference>
<dbReference type="PROSITE" id="PS00216">
    <property type="entry name" value="SUGAR_TRANSPORT_1"/>
    <property type="match status" value="1"/>
</dbReference>
<dbReference type="EMBL" id="SSOP01000003">
    <property type="protein sequence ID" value="KAB5596085.1"/>
    <property type="molecule type" value="Genomic_DNA"/>
</dbReference>
<feature type="transmembrane region" description="Helical" evidence="7">
    <location>
        <begin position="496"/>
        <end position="518"/>
    </location>
</feature>
<dbReference type="NCBIfam" id="TIGR00887">
    <property type="entry name" value="2A0109"/>
    <property type="match status" value="1"/>
</dbReference>
<keyword evidence="10" id="KW-1185">Reference proteome</keyword>
<feature type="transmembrane region" description="Helical" evidence="7">
    <location>
        <begin position="147"/>
        <end position="167"/>
    </location>
</feature>
<dbReference type="SUPFAM" id="SSF103473">
    <property type="entry name" value="MFS general substrate transporter"/>
    <property type="match status" value="1"/>
</dbReference>
<feature type="transmembrane region" description="Helical" evidence="7">
    <location>
        <begin position="396"/>
        <end position="416"/>
    </location>
</feature>
<feature type="transmembrane region" description="Helical" evidence="7">
    <location>
        <begin position="367"/>
        <end position="389"/>
    </location>
</feature>
<dbReference type="Gene3D" id="1.20.1250.20">
    <property type="entry name" value="MFS general substrate transporter like domains"/>
    <property type="match status" value="2"/>
</dbReference>
<feature type="transmembrane region" description="Helical" evidence="7">
    <location>
        <begin position="188"/>
        <end position="210"/>
    </location>
</feature>
<keyword evidence="6 7" id="KW-0472">Membrane</keyword>
<dbReference type="CDD" id="cd17364">
    <property type="entry name" value="MFS_PhT"/>
    <property type="match status" value="1"/>
</dbReference>
<accession>A0A5N5QWH0</accession>
<evidence type="ECO:0000313" key="9">
    <source>
        <dbReference type="EMBL" id="KAB5596085.1"/>
    </source>
</evidence>
<keyword evidence="3" id="KW-0592">Phosphate transport</keyword>
<dbReference type="Proteomes" id="UP000383932">
    <property type="component" value="Unassembled WGS sequence"/>
</dbReference>
<evidence type="ECO:0000259" key="8">
    <source>
        <dbReference type="PROSITE" id="PS50850"/>
    </source>
</evidence>
<evidence type="ECO:0000256" key="3">
    <source>
        <dbReference type="ARBA" id="ARBA00022592"/>
    </source>
</evidence>
<dbReference type="PANTHER" id="PTHR24064">
    <property type="entry name" value="SOLUTE CARRIER FAMILY 22 MEMBER"/>
    <property type="match status" value="1"/>
</dbReference>
<evidence type="ECO:0000256" key="6">
    <source>
        <dbReference type="ARBA" id="ARBA00023136"/>
    </source>
</evidence>
<dbReference type="InterPro" id="IPR005829">
    <property type="entry name" value="Sugar_transporter_CS"/>
</dbReference>
<comment type="subcellular location">
    <subcellularLocation>
        <location evidence="1">Membrane</location>
        <topology evidence="1">Multi-pass membrane protein</topology>
    </subcellularLocation>
</comment>
<keyword evidence="5 7" id="KW-1133">Transmembrane helix</keyword>
<organism evidence="9 10">
    <name type="scientific">Ceratobasidium theobromae</name>
    <dbReference type="NCBI Taxonomy" id="1582974"/>
    <lineage>
        <taxon>Eukaryota</taxon>
        <taxon>Fungi</taxon>
        <taxon>Dikarya</taxon>
        <taxon>Basidiomycota</taxon>
        <taxon>Agaricomycotina</taxon>
        <taxon>Agaricomycetes</taxon>
        <taxon>Cantharellales</taxon>
        <taxon>Ceratobasidiaceae</taxon>
        <taxon>Ceratobasidium</taxon>
    </lineage>
</organism>
<dbReference type="Pfam" id="PF00083">
    <property type="entry name" value="Sugar_tr"/>
    <property type="match status" value="1"/>
</dbReference>
<dbReference type="GO" id="GO:0016020">
    <property type="term" value="C:membrane"/>
    <property type="evidence" value="ECO:0007669"/>
    <property type="project" value="UniProtKB-SubCell"/>
</dbReference>
<dbReference type="PROSITE" id="PS50850">
    <property type="entry name" value="MFS"/>
    <property type="match status" value="1"/>
</dbReference>
<evidence type="ECO:0000256" key="1">
    <source>
        <dbReference type="ARBA" id="ARBA00004141"/>
    </source>
</evidence>
<feature type="domain" description="Major facilitator superfamily (MFS) profile" evidence="8">
    <location>
        <begin position="53"/>
        <end position="522"/>
    </location>
</feature>
<dbReference type="InterPro" id="IPR005828">
    <property type="entry name" value="MFS_sugar_transport-like"/>
</dbReference>
<dbReference type="AlphaFoldDB" id="A0A5N5QWH0"/>
<keyword evidence="4 7" id="KW-0812">Transmembrane</keyword>
<feature type="transmembrane region" description="Helical" evidence="7">
    <location>
        <begin position="316"/>
        <end position="347"/>
    </location>
</feature>
<evidence type="ECO:0000256" key="2">
    <source>
        <dbReference type="ARBA" id="ARBA00022448"/>
    </source>
</evidence>
<dbReference type="PROSITE" id="PS00217">
    <property type="entry name" value="SUGAR_TRANSPORT_2"/>
    <property type="match status" value="1"/>
</dbReference>
<dbReference type="OrthoDB" id="433512at2759"/>
<sequence>MSGIDEKRTSSSGSSVHKAVGRNVNAAMTYDERRRAALREVDEAKFSWFHVKACLVAGVGFFTDAYDIFAINIAATMIGYVYGANHAGLNANQDLGVKVATPVGTLVGQLLFGWLADVVGRKKMYGVELMIIIAGTFAQALSGNGPAVGIIGVLIVWRFIMGVGIGGDYPLSAVITSEFAATRIRGRMMAAVFAMQGFGNFTAALVALIVTEAYKSSIINGPATLDKIDYCWRLLIGLGAVPGCIALYFRLTIPETPRFTMDIERNVAQASQDVTTFLSTGTYKVDPDAIIERVKAPKATWADFTRHFGKWENFKVLFGAAYSWFALDVAFYGLGLNSSIVLTAIGFGSSTNANKQVKAYETLHNVSVGNLILSAGGLIPGYWATFLFVDSWGRKPIQLMGFTLLTIIFVCMGFGYDRMIHTTAAAKKAFVFLYCMANFFQNFGPNTTTFIVPGEAFPTRYRSTAHGISAASGKLGAIIAQVGFARLKDIGGPSQFIKHILEIFALFMLTGLFATFLIPETKGRTLEELSNENQEGFITGGAGPLELRDGVVEHRS</sequence>
<dbReference type="GO" id="GO:0006817">
    <property type="term" value="P:phosphate ion transport"/>
    <property type="evidence" value="ECO:0007669"/>
    <property type="project" value="UniProtKB-KW"/>
</dbReference>
<reference evidence="9 10" key="1">
    <citation type="journal article" date="2019" name="Fungal Biol. Biotechnol.">
        <title>Draft genome sequence of fastidious pathogen Ceratobasidium theobromae, which causes vascular-streak dieback in Theobroma cacao.</title>
        <authorList>
            <person name="Ali S.S."/>
            <person name="Asman A."/>
            <person name="Shao J."/>
            <person name="Firmansyah A.P."/>
            <person name="Susilo A.W."/>
            <person name="Rosmana A."/>
            <person name="McMahon P."/>
            <person name="Junaid M."/>
            <person name="Guest D."/>
            <person name="Kheng T.Y."/>
            <person name="Meinhardt L.W."/>
            <person name="Bailey B.A."/>
        </authorList>
    </citation>
    <scope>NUCLEOTIDE SEQUENCE [LARGE SCALE GENOMIC DNA]</scope>
    <source>
        <strain evidence="9 10">CT2</strain>
    </source>
</reference>
<name>A0A5N5QWH0_9AGAM</name>